<reference evidence="9" key="1">
    <citation type="submission" date="2023-01" db="EMBL/GenBank/DDBJ databases">
        <title>The genome sequence of Kordiimonadaceae bacterium 6D33.</title>
        <authorList>
            <person name="Liu Y."/>
        </authorList>
    </citation>
    <scope>NUCLEOTIDE SEQUENCE</scope>
    <source>
        <strain evidence="9">6D33</strain>
    </source>
</reference>
<dbReference type="Proteomes" id="UP001217500">
    <property type="component" value="Chromosome"/>
</dbReference>
<dbReference type="Gene3D" id="3.50.50.60">
    <property type="entry name" value="FAD/NAD(P)-binding domain"/>
    <property type="match status" value="1"/>
</dbReference>
<gene>
    <name evidence="9" type="primary">glpD</name>
    <name evidence="9" type="ORF">PH603_07445</name>
</gene>
<feature type="domain" description="FAD dependent oxidoreductase" evidence="7">
    <location>
        <begin position="15"/>
        <end position="333"/>
    </location>
</feature>
<dbReference type="SUPFAM" id="SSF51905">
    <property type="entry name" value="FAD/NAD(P)-binding domain"/>
    <property type="match status" value="1"/>
</dbReference>
<keyword evidence="10" id="KW-1185">Reference proteome</keyword>
<dbReference type="InterPro" id="IPR000447">
    <property type="entry name" value="G3P_DH_FAD-dep"/>
</dbReference>
<dbReference type="KEGG" id="gso:PH603_07445"/>
<dbReference type="EC" id="1.1.5.3" evidence="6"/>
<accession>A0AAE9XSR7</accession>
<organism evidence="9 10">
    <name type="scientific">Gimibacter soli</name>
    <dbReference type="NCBI Taxonomy" id="3024400"/>
    <lineage>
        <taxon>Bacteria</taxon>
        <taxon>Pseudomonadati</taxon>
        <taxon>Pseudomonadota</taxon>
        <taxon>Alphaproteobacteria</taxon>
        <taxon>Kordiimonadales</taxon>
        <taxon>Temperatibacteraceae</taxon>
        <taxon>Gimibacter</taxon>
    </lineage>
</organism>
<evidence type="ECO:0000256" key="3">
    <source>
        <dbReference type="ARBA" id="ARBA00022630"/>
    </source>
</evidence>
<dbReference type="PANTHER" id="PTHR11985:SF15">
    <property type="entry name" value="GLYCEROL-3-PHOSPHATE DEHYDROGENASE, MITOCHONDRIAL"/>
    <property type="match status" value="1"/>
</dbReference>
<dbReference type="NCBIfam" id="NF008899">
    <property type="entry name" value="PRK12266.1"/>
    <property type="match status" value="1"/>
</dbReference>
<comment type="catalytic activity">
    <reaction evidence="6">
        <text>a quinone + sn-glycerol 3-phosphate = dihydroxyacetone phosphate + a quinol</text>
        <dbReference type="Rhea" id="RHEA:18977"/>
        <dbReference type="ChEBI" id="CHEBI:24646"/>
        <dbReference type="ChEBI" id="CHEBI:57597"/>
        <dbReference type="ChEBI" id="CHEBI:57642"/>
        <dbReference type="ChEBI" id="CHEBI:132124"/>
        <dbReference type="EC" id="1.1.5.3"/>
    </reaction>
</comment>
<dbReference type="Gene3D" id="1.10.8.870">
    <property type="entry name" value="Alpha-glycerophosphate oxidase, cap domain"/>
    <property type="match status" value="1"/>
</dbReference>
<dbReference type="GO" id="GO:0009331">
    <property type="term" value="C:glycerol-3-phosphate dehydrogenase (FAD) complex"/>
    <property type="evidence" value="ECO:0007669"/>
    <property type="project" value="UniProtKB-UniRule"/>
</dbReference>
<sequence>MLDIGAKDALDADFDVVVIGGGVNGTGIALDAAGRGLKVLLCEMNDLGGATSSASSKLIHGGLRYLEQYDFGLVRKALKERERLLRNAPHIMRPLRFRLPHRPHLRPAWMIRAGLFLYDNLARRLVSGPSHAIRFREKSPLKREMHCGYEYSDGWVDDARLVVLLARGAKALGAEIHPRTKCIAARREAGIWLVTLRNQQTGEVLTRSCRTLVNATGPWVESLFREVIDSSSPHSIRLVKGSHIVVPRLHDAPEAYILQNQDGRIVFVIPFEDVYSLVGTTDVDFDGDATDVAISRDEIDYLLSVINAHFMTQTTSNEIVWSYSGVRPLMDDDTTKAQMASRDYELELDVGQAGNEAPLLSVFGGKITTYRILSEAAVDHLRGTFPGMGERWTARNPLPGGAIESIDAFKAELEASYSWLPNKMLSRFARSYGTLCHQFLSGCQSLDDLGQHIGDTLYEAEVRYLVELEWARTSEDILWRRSKLGLHLTLKEIAVLEQILESILLQKTPYD</sequence>
<dbReference type="InterPro" id="IPR038299">
    <property type="entry name" value="DAO_C_sf"/>
</dbReference>
<dbReference type="RefSeq" id="WP_289505430.1">
    <property type="nucleotide sequence ID" value="NZ_CP116805.1"/>
</dbReference>
<comment type="similarity">
    <text evidence="2 6">Belongs to the FAD-dependent glycerol-3-phosphate dehydrogenase family.</text>
</comment>
<dbReference type="Gene3D" id="3.30.9.10">
    <property type="entry name" value="D-Amino Acid Oxidase, subunit A, domain 2"/>
    <property type="match status" value="1"/>
</dbReference>
<dbReference type="InterPro" id="IPR006076">
    <property type="entry name" value="FAD-dep_OxRdtase"/>
</dbReference>
<evidence type="ECO:0000259" key="7">
    <source>
        <dbReference type="Pfam" id="PF01266"/>
    </source>
</evidence>
<evidence type="ECO:0000256" key="2">
    <source>
        <dbReference type="ARBA" id="ARBA00007330"/>
    </source>
</evidence>
<protein>
    <recommendedName>
        <fullName evidence="6">Glycerol-3-phosphate dehydrogenase</fullName>
        <ecNumber evidence="6">1.1.5.3</ecNumber>
    </recommendedName>
</protein>
<dbReference type="AlphaFoldDB" id="A0AAE9XSR7"/>
<keyword evidence="3 6" id="KW-0285">Flavoprotein</keyword>
<dbReference type="Gene3D" id="6.10.250.1890">
    <property type="match status" value="1"/>
</dbReference>
<dbReference type="EMBL" id="CP116805">
    <property type="protein sequence ID" value="WCL55594.1"/>
    <property type="molecule type" value="Genomic_DNA"/>
</dbReference>
<dbReference type="Pfam" id="PF16901">
    <property type="entry name" value="DAO_C"/>
    <property type="match status" value="1"/>
</dbReference>
<comment type="cofactor">
    <cofactor evidence="1 6">
        <name>FAD</name>
        <dbReference type="ChEBI" id="CHEBI:57692"/>
    </cofactor>
</comment>
<evidence type="ECO:0000259" key="8">
    <source>
        <dbReference type="Pfam" id="PF16901"/>
    </source>
</evidence>
<proteinExistence type="inferred from homology"/>
<evidence type="ECO:0000256" key="1">
    <source>
        <dbReference type="ARBA" id="ARBA00001974"/>
    </source>
</evidence>
<dbReference type="NCBIfam" id="NF009906">
    <property type="entry name" value="PRK13369.1"/>
    <property type="match status" value="1"/>
</dbReference>
<feature type="domain" description="Alpha-glycerophosphate oxidase C-terminal" evidence="8">
    <location>
        <begin position="393"/>
        <end position="501"/>
    </location>
</feature>
<dbReference type="PROSITE" id="PS00977">
    <property type="entry name" value="FAD_G3PDH_1"/>
    <property type="match status" value="1"/>
</dbReference>
<dbReference type="Pfam" id="PF01266">
    <property type="entry name" value="DAO"/>
    <property type="match status" value="1"/>
</dbReference>
<dbReference type="GO" id="GO:0004368">
    <property type="term" value="F:glycerol-3-phosphate dehydrogenase (quinone) activity"/>
    <property type="evidence" value="ECO:0007669"/>
    <property type="project" value="UniProtKB-EC"/>
</dbReference>
<keyword evidence="5 6" id="KW-0560">Oxidoreductase</keyword>
<keyword evidence="4" id="KW-0274">FAD</keyword>
<dbReference type="InterPro" id="IPR036188">
    <property type="entry name" value="FAD/NAD-bd_sf"/>
</dbReference>
<evidence type="ECO:0000256" key="6">
    <source>
        <dbReference type="RuleBase" id="RU361217"/>
    </source>
</evidence>
<dbReference type="PRINTS" id="PR01001">
    <property type="entry name" value="FADG3PDH"/>
</dbReference>
<evidence type="ECO:0000256" key="5">
    <source>
        <dbReference type="ARBA" id="ARBA00023002"/>
    </source>
</evidence>
<evidence type="ECO:0000313" key="10">
    <source>
        <dbReference type="Proteomes" id="UP001217500"/>
    </source>
</evidence>
<evidence type="ECO:0000256" key="4">
    <source>
        <dbReference type="ARBA" id="ARBA00022827"/>
    </source>
</evidence>
<dbReference type="PANTHER" id="PTHR11985">
    <property type="entry name" value="GLYCEROL-3-PHOSPHATE DEHYDROGENASE"/>
    <property type="match status" value="1"/>
</dbReference>
<name>A0AAE9XSR7_9PROT</name>
<evidence type="ECO:0000313" key="9">
    <source>
        <dbReference type="EMBL" id="WCL55594.1"/>
    </source>
</evidence>
<dbReference type="GO" id="GO:0046168">
    <property type="term" value="P:glycerol-3-phosphate catabolic process"/>
    <property type="evidence" value="ECO:0007669"/>
    <property type="project" value="TreeGrafter"/>
</dbReference>
<dbReference type="InterPro" id="IPR031656">
    <property type="entry name" value="DAO_C"/>
</dbReference>